<dbReference type="GO" id="GO:0003755">
    <property type="term" value="F:peptidyl-prolyl cis-trans isomerase activity"/>
    <property type="evidence" value="ECO:0007669"/>
    <property type="project" value="UniProtKB-KW"/>
</dbReference>
<dbReference type="InterPro" id="IPR023058">
    <property type="entry name" value="PPIase_PpiC_CS"/>
</dbReference>
<dbReference type="RefSeq" id="WP_145912012.1">
    <property type="nucleotide sequence ID" value="NZ_AP014854.2"/>
</dbReference>
<dbReference type="PROSITE" id="PS01096">
    <property type="entry name" value="PPIC_PPIASE_1"/>
    <property type="match status" value="1"/>
</dbReference>
<feature type="region of interest" description="Disordered" evidence="6">
    <location>
        <begin position="27"/>
        <end position="47"/>
    </location>
</feature>
<keyword evidence="5 10" id="KW-0413">Isomerase</keyword>
<keyword evidence="5" id="KW-0697">Rotamase</keyword>
<dbReference type="EMBL" id="LN907867">
    <property type="protein sequence ID" value="CUU42300.1"/>
    <property type="molecule type" value="Genomic_DNA"/>
</dbReference>
<evidence type="ECO:0000256" key="4">
    <source>
        <dbReference type="ARBA" id="ARBA00031484"/>
    </source>
</evidence>
<dbReference type="Gene3D" id="3.10.50.40">
    <property type="match status" value="1"/>
</dbReference>
<proteinExistence type="inferred from homology"/>
<sequence>MMSMFQCIFLPSAALLVMAGPALAQTTPKPAPVPKPLSGQAAAAPTPLAPAGDVVARIGGIDVKASEIRALFTGLGPREQAALASDPTLASQTVRLMLANQLALKEALAKKWDQKPEVVDQLRQVREAAIVETYLASVAKVPAEFPSEPDIRSVYEANKTALVVPRAFEVSQIFVAAARDSDKAVLETARKKVTEIQAKLKQPGTDFAAVAESDSDVRTAEGGGALGWITETQVRPELRTILLGLSKGVVADPVQLDDGWHILKLTDTRPAAPVPFEDVRDQLEKRMRDERSVQLRRAYLGELLKKSPPAINELELNKVLGEVLPKPAKP</sequence>
<name>A0A0H5BQ78_BLAVI</name>
<accession>A0A0H5BQ78</accession>
<evidence type="ECO:0000256" key="1">
    <source>
        <dbReference type="ARBA" id="ARBA00007656"/>
    </source>
</evidence>
<keyword evidence="11" id="KW-1185">Reference proteome</keyword>
<evidence type="ECO:0000256" key="3">
    <source>
        <dbReference type="ARBA" id="ARBA00030642"/>
    </source>
</evidence>
<comment type="similarity">
    <text evidence="1">Belongs to the PpiC/parvulin rotamase family.</text>
</comment>
<dbReference type="Pfam" id="PF13145">
    <property type="entry name" value="Rotamase_2"/>
    <property type="match status" value="1"/>
</dbReference>
<evidence type="ECO:0000313" key="9">
    <source>
        <dbReference type="EMBL" id="BAS00474.1"/>
    </source>
</evidence>
<dbReference type="PROSITE" id="PS50198">
    <property type="entry name" value="PPIC_PPIASE_2"/>
    <property type="match status" value="1"/>
</dbReference>
<dbReference type="KEGG" id="bvr:BVIR_1863"/>
<organism evidence="10 11">
    <name type="scientific">Blastochloris viridis</name>
    <name type="common">Rhodopseudomonas viridis</name>
    <dbReference type="NCBI Taxonomy" id="1079"/>
    <lineage>
        <taxon>Bacteria</taxon>
        <taxon>Pseudomonadati</taxon>
        <taxon>Pseudomonadota</taxon>
        <taxon>Alphaproteobacteria</taxon>
        <taxon>Hyphomicrobiales</taxon>
        <taxon>Blastochloridaceae</taxon>
        <taxon>Blastochloris</taxon>
    </lineage>
</organism>
<dbReference type="SUPFAM" id="SSF109998">
    <property type="entry name" value="Triger factor/SurA peptide-binding domain-like"/>
    <property type="match status" value="1"/>
</dbReference>
<feature type="domain" description="PpiC" evidence="8">
    <location>
        <begin position="165"/>
        <end position="267"/>
    </location>
</feature>
<evidence type="ECO:0000256" key="6">
    <source>
        <dbReference type="SAM" id="MobiDB-lite"/>
    </source>
</evidence>
<protein>
    <recommendedName>
        <fullName evidence="2">Parvulin-like PPIase</fullName>
    </recommendedName>
    <alternativeName>
        <fullName evidence="3">Peptidyl-prolyl cis-trans isomerase plp</fullName>
    </alternativeName>
    <alternativeName>
        <fullName evidence="4">Rotamase plp</fullName>
    </alternativeName>
</protein>
<evidence type="ECO:0000256" key="5">
    <source>
        <dbReference type="PROSITE-ProRule" id="PRU00278"/>
    </source>
</evidence>
<dbReference type="Proteomes" id="UP000065734">
    <property type="component" value="Chromosome I"/>
</dbReference>
<dbReference type="PANTHER" id="PTHR47245:SF3">
    <property type="entry name" value="PEPTIDYL-PROLYL CIS-TRANS ISOMERASE, PPIC-TYPE-RELATED"/>
    <property type="match status" value="1"/>
</dbReference>
<dbReference type="STRING" id="1079.BVIR_1863"/>
<reference evidence="10" key="2">
    <citation type="submission" date="2015-11" db="EMBL/GenBank/DDBJ databases">
        <authorList>
            <person name="Zhang Y."/>
            <person name="Guo Z."/>
        </authorList>
    </citation>
    <scope>NUCLEOTIDE SEQUENCE</scope>
    <source>
        <strain evidence="10">1</strain>
    </source>
</reference>
<reference evidence="11" key="3">
    <citation type="journal article" date="2016" name="Genome Announc.">
        <title>Revised genome sequence of the purple photosynthetic bacterium Blastochloris viridis.</title>
        <authorList>
            <person name="Liu L.N."/>
            <person name="Faulkner M."/>
            <person name="Liu X."/>
            <person name="Huang F."/>
            <person name="Darby A.C."/>
            <person name="Hall N."/>
        </authorList>
    </citation>
    <scope>NUCLEOTIDE SEQUENCE [LARGE SCALE GENOMIC DNA]</scope>
    <source>
        <strain evidence="11">ATCC 19567 / DSM 133 / F</strain>
    </source>
</reference>
<gene>
    <name evidence="10" type="primary">ppiD_2</name>
    <name evidence="9" type="ORF">BV133_2880</name>
    <name evidence="10" type="ORF">BVIRIDIS_13080</name>
</gene>
<dbReference type="InterPro" id="IPR050245">
    <property type="entry name" value="PrsA_foldase"/>
</dbReference>
<evidence type="ECO:0000259" key="8">
    <source>
        <dbReference type="PROSITE" id="PS50198"/>
    </source>
</evidence>
<evidence type="ECO:0000256" key="7">
    <source>
        <dbReference type="SAM" id="SignalP"/>
    </source>
</evidence>
<reference evidence="9" key="1">
    <citation type="journal article" date="2015" name="Genome Announc.">
        <title>Complete Genome Sequence of the Bacteriochlorophyll b-Producing Photosynthetic Bacterium Blastochloris viridis.</title>
        <authorList>
            <person name="Tsukatani Y."/>
            <person name="Hirose Y."/>
            <person name="Harada J."/>
            <person name="Misawa N."/>
            <person name="Mori K."/>
            <person name="Inoue K."/>
            <person name="Tamiaki H."/>
        </authorList>
    </citation>
    <scope>NUCLEOTIDE SEQUENCE [LARGE SCALE GENOMIC DNA]</scope>
    <source>
        <strain evidence="9">DSM 133</strain>
    </source>
</reference>
<feature type="chain" id="PRO_5014229212" description="Parvulin-like PPIase" evidence="7">
    <location>
        <begin position="25"/>
        <end position="330"/>
    </location>
</feature>
<evidence type="ECO:0000313" key="10">
    <source>
        <dbReference type="EMBL" id="CUU42300.1"/>
    </source>
</evidence>
<dbReference type="InterPro" id="IPR046357">
    <property type="entry name" value="PPIase_dom_sf"/>
</dbReference>
<dbReference type="InterPro" id="IPR000297">
    <property type="entry name" value="PPIase_PpiC"/>
</dbReference>
<dbReference type="InterPro" id="IPR027304">
    <property type="entry name" value="Trigger_fact/SurA_dom_sf"/>
</dbReference>
<dbReference type="EMBL" id="AP014854">
    <property type="protein sequence ID" value="BAS00474.1"/>
    <property type="molecule type" value="Genomic_DNA"/>
</dbReference>
<evidence type="ECO:0000313" key="11">
    <source>
        <dbReference type="Proteomes" id="UP000065734"/>
    </source>
</evidence>
<dbReference type="SUPFAM" id="SSF54534">
    <property type="entry name" value="FKBP-like"/>
    <property type="match status" value="1"/>
</dbReference>
<dbReference type="AlphaFoldDB" id="A0A0H5BQ78"/>
<dbReference type="OrthoDB" id="9812372at2"/>
<keyword evidence="7" id="KW-0732">Signal</keyword>
<feature type="signal peptide" evidence="7">
    <location>
        <begin position="1"/>
        <end position="24"/>
    </location>
</feature>
<dbReference type="PANTHER" id="PTHR47245">
    <property type="entry name" value="PEPTIDYLPROLYL ISOMERASE"/>
    <property type="match status" value="1"/>
</dbReference>
<evidence type="ECO:0000256" key="2">
    <source>
        <dbReference type="ARBA" id="ARBA00018370"/>
    </source>
</evidence>